<dbReference type="EMBL" id="BTSX01000002">
    <property type="protein sequence ID" value="GMS85888.1"/>
    <property type="molecule type" value="Genomic_DNA"/>
</dbReference>
<feature type="coiled-coil region" evidence="1">
    <location>
        <begin position="92"/>
        <end position="133"/>
    </location>
</feature>
<feature type="non-terminal residue" evidence="2">
    <location>
        <position position="1"/>
    </location>
</feature>
<reference evidence="2" key="1">
    <citation type="submission" date="2023-10" db="EMBL/GenBank/DDBJ databases">
        <title>Genome assembly of Pristionchus species.</title>
        <authorList>
            <person name="Yoshida K."/>
            <person name="Sommer R.J."/>
        </authorList>
    </citation>
    <scope>NUCLEOTIDE SEQUENCE</scope>
    <source>
        <strain evidence="2">RS0144</strain>
    </source>
</reference>
<dbReference type="AlphaFoldDB" id="A0AAV5SZ46"/>
<dbReference type="InterPro" id="IPR035445">
    <property type="entry name" value="GYF-like_dom_sf"/>
</dbReference>
<keyword evidence="1" id="KW-0175">Coiled coil</keyword>
<comment type="caution">
    <text evidence="2">The sequence shown here is derived from an EMBL/GenBank/DDBJ whole genome shotgun (WGS) entry which is preliminary data.</text>
</comment>
<accession>A0AAV5SZ46</accession>
<evidence type="ECO:0000256" key="1">
    <source>
        <dbReference type="SAM" id="Coils"/>
    </source>
</evidence>
<evidence type="ECO:0008006" key="4">
    <source>
        <dbReference type="Google" id="ProtNLM"/>
    </source>
</evidence>
<evidence type="ECO:0000313" key="3">
    <source>
        <dbReference type="Proteomes" id="UP001432027"/>
    </source>
</evidence>
<proteinExistence type="predicted"/>
<dbReference type="Proteomes" id="UP001432027">
    <property type="component" value="Unassembled WGS sequence"/>
</dbReference>
<keyword evidence="3" id="KW-1185">Reference proteome</keyword>
<protein>
    <recommendedName>
        <fullName evidence="4">GYF domain-containing protein</fullName>
    </recommendedName>
</protein>
<sequence length="197" mass="22786">NTSSAGMIEPDSIDGITDPIWFREGSNGEKNGPFPLAIVSKWYERNQLIPSVELSADDGKRWSSIVSLRLRNGPTFPFSSFDDNQPSGKRSIEITREMVSNARSEVVRLENQIQSFIRQLGEEERVLEKLKEMEKILDPDSFTDSNVQSRADTEGESDREVCEYMYRNLDELFFSMFSGIFWQCIRQRRNDGRVWNI</sequence>
<organism evidence="2 3">
    <name type="scientific">Pristionchus entomophagus</name>
    <dbReference type="NCBI Taxonomy" id="358040"/>
    <lineage>
        <taxon>Eukaryota</taxon>
        <taxon>Metazoa</taxon>
        <taxon>Ecdysozoa</taxon>
        <taxon>Nematoda</taxon>
        <taxon>Chromadorea</taxon>
        <taxon>Rhabditida</taxon>
        <taxon>Rhabditina</taxon>
        <taxon>Diplogasteromorpha</taxon>
        <taxon>Diplogasteroidea</taxon>
        <taxon>Neodiplogasteridae</taxon>
        <taxon>Pristionchus</taxon>
    </lineage>
</organism>
<gene>
    <name evidence="2" type="ORF">PENTCL1PPCAC_8063</name>
</gene>
<dbReference type="SUPFAM" id="SSF55277">
    <property type="entry name" value="GYF domain"/>
    <property type="match status" value="1"/>
</dbReference>
<evidence type="ECO:0000313" key="2">
    <source>
        <dbReference type="EMBL" id="GMS85888.1"/>
    </source>
</evidence>
<name>A0AAV5SZ46_9BILA</name>